<dbReference type="Pfam" id="PF01381">
    <property type="entry name" value="HTH_3"/>
    <property type="match status" value="1"/>
</dbReference>
<dbReference type="InterPro" id="IPR050807">
    <property type="entry name" value="TransReg_Diox_bact_type"/>
</dbReference>
<dbReference type="GO" id="GO:0005829">
    <property type="term" value="C:cytosol"/>
    <property type="evidence" value="ECO:0007669"/>
    <property type="project" value="TreeGrafter"/>
</dbReference>
<dbReference type="RefSeq" id="WP_014287628.1">
    <property type="nucleotide sequence ID" value="NC_016645.1"/>
</dbReference>
<dbReference type="SMART" id="SM00530">
    <property type="entry name" value="HTH_XRE"/>
    <property type="match status" value="1"/>
</dbReference>
<name>G7VFZ3_9CREN</name>
<dbReference type="GO" id="GO:0003677">
    <property type="term" value="F:DNA binding"/>
    <property type="evidence" value="ECO:0007669"/>
    <property type="project" value="UniProtKB-KW"/>
</dbReference>
<dbReference type="Gene3D" id="1.10.260.40">
    <property type="entry name" value="lambda repressor-like DNA-binding domains"/>
    <property type="match status" value="1"/>
</dbReference>
<dbReference type="Proteomes" id="UP000005867">
    <property type="component" value="Chromosome"/>
</dbReference>
<dbReference type="InterPro" id="IPR010982">
    <property type="entry name" value="Lambda_DNA-bd_dom_sf"/>
</dbReference>
<dbReference type="AlphaFoldDB" id="G7VFZ3"/>
<dbReference type="CDD" id="cd00093">
    <property type="entry name" value="HTH_XRE"/>
    <property type="match status" value="1"/>
</dbReference>
<organism evidence="3 4">
    <name type="scientific">Pyrobaculum ferrireducens</name>
    <dbReference type="NCBI Taxonomy" id="1104324"/>
    <lineage>
        <taxon>Archaea</taxon>
        <taxon>Thermoproteota</taxon>
        <taxon>Thermoprotei</taxon>
        <taxon>Thermoproteales</taxon>
        <taxon>Thermoproteaceae</taxon>
        <taxon>Pyrobaculum</taxon>
    </lineage>
</organism>
<accession>G7VFZ3</accession>
<feature type="domain" description="HTH cro/C1-type" evidence="2">
    <location>
        <begin position="9"/>
        <end position="63"/>
    </location>
</feature>
<dbReference type="PANTHER" id="PTHR46797:SF1">
    <property type="entry name" value="METHYLPHOSPHONATE SYNTHASE"/>
    <property type="match status" value="1"/>
</dbReference>
<dbReference type="HOGENOM" id="CLU_034657_0_0_2"/>
<reference evidence="3 4" key="1">
    <citation type="journal article" date="2012" name="J. Bacteriol.">
        <title>Complete genome sequence of strain 1860, a crenarchaeon of the genus pyrobaculum able to grow with various electron acceptors.</title>
        <authorList>
            <person name="Mardanov A.V."/>
            <person name="Gumerov V.M."/>
            <person name="Slobodkina G.B."/>
            <person name="Beletsky A.V."/>
            <person name="Bonch-Osmolovskaya E.A."/>
            <person name="Ravin N.V."/>
            <person name="Skryabin K.G."/>
        </authorList>
    </citation>
    <scope>NUCLEOTIDE SEQUENCE [LARGE SCALE GENOMIC DNA]</scope>
    <source>
        <strain evidence="3 4">1860</strain>
    </source>
</reference>
<dbReference type="InterPro" id="IPR014710">
    <property type="entry name" value="RmlC-like_jellyroll"/>
</dbReference>
<protein>
    <submittedName>
        <fullName evidence="3">Transcriptional regulator, XRE family</fullName>
    </submittedName>
</protein>
<keyword evidence="4" id="KW-1185">Reference proteome</keyword>
<dbReference type="GO" id="GO:0003700">
    <property type="term" value="F:DNA-binding transcription factor activity"/>
    <property type="evidence" value="ECO:0007669"/>
    <property type="project" value="TreeGrafter"/>
</dbReference>
<dbReference type="eggNOG" id="arCOG05675">
    <property type="taxonomic scope" value="Archaea"/>
</dbReference>
<dbReference type="STRING" id="1104324.P186_0345"/>
<dbReference type="SUPFAM" id="SSF47413">
    <property type="entry name" value="lambda repressor-like DNA-binding domains"/>
    <property type="match status" value="1"/>
</dbReference>
<dbReference type="BioCyc" id="PSP1104324:GJSN-334-MONOMER"/>
<dbReference type="PANTHER" id="PTHR46797">
    <property type="entry name" value="HTH-TYPE TRANSCRIPTIONAL REGULATOR"/>
    <property type="match status" value="1"/>
</dbReference>
<dbReference type="PROSITE" id="PS50943">
    <property type="entry name" value="HTH_CROC1"/>
    <property type="match status" value="1"/>
</dbReference>
<proteinExistence type="predicted"/>
<dbReference type="InterPro" id="IPR011051">
    <property type="entry name" value="RmlC_Cupin_sf"/>
</dbReference>
<dbReference type="EMBL" id="CP003098">
    <property type="protein sequence ID" value="AET31800.1"/>
    <property type="molecule type" value="Genomic_DNA"/>
</dbReference>
<dbReference type="InterPro" id="IPR001387">
    <property type="entry name" value="Cro/C1-type_HTH"/>
</dbReference>
<dbReference type="SUPFAM" id="SSF53335">
    <property type="entry name" value="S-adenosyl-L-methionine-dependent methyltransferases"/>
    <property type="match status" value="1"/>
</dbReference>
<dbReference type="SUPFAM" id="SSF51182">
    <property type="entry name" value="RmlC-like cupins"/>
    <property type="match status" value="1"/>
</dbReference>
<evidence type="ECO:0000313" key="3">
    <source>
        <dbReference type="EMBL" id="AET31800.1"/>
    </source>
</evidence>
<keyword evidence="1" id="KW-0238">DNA-binding</keyword>
<dbReference type="Gene3D" id="2.60.120.10">
    <property type="entry name" value="Jelly Rolls"/>
    <property type="match status" value="1"/>
</dbReference>
<dbReference type="OrthoDB" id="27052at2157"/>
<evidence type="ECO:0000259" key="2">
    <source>
        <dbReference type="PROSITE" id="PS50943"/>
    </source>
</evidence>
<sequence>MDNSLGRRISELRERRGLSITQLAKLAGVSKSTLWDIENGKIMPTITTLWSIANALGVTFGELAPYDIVVKDGGIEVRLIERRHGREVYLMKLGRGGYRRAAPHGGNPLEEVYVVEGAMVTGCVENPQFVRRGKRAVFNGGLEHIYLGVAGETVALVVMRYGERFEESPPPARRAAPHFPRYRDLIDDVVSNELLSDLVSAVNTRQRPERESLAGDILTAELETLSGRLAVPQVVADNFKKVKGAGIERGSSTFESNIDAVRYFVYEPLHPGYAEQVVYVAYELYRRGVDRAVSVGCGPGIREAALREILGIEILCVEPTAVFRALSGYKTVDEIPSGAGAVISFGASHHIPNFLGEVSSRLREGGILIVSDEFIGEHHDEKSRALSLIQHHLTYLLDIPIKCCREALEFAYFYASRGRLRPALAFTAKAYIEVYEKIGDLSIGVEEAFLNFFYLELSALLLGVANIEERKTSVARFIDEAAEHGLRLLSHYKVYSTGPGKWGSGTHVLVFKKV</sequence>
<dbReference type="GeneID" id="11594610"/>
<gene>
    <name evidence="3" type="ORF">P186_0345</name>
</gene>
<dbReference type="KEGG" id="pyr:P186_0345"/>
<evidence type="ECO:0000256" key="1">
    <source>
        <dbReference type="ARBA" id="ARBA00023125"/>
    </source>
</evidence>
<evidence type="ECO:0000313" key="4">
    <source>
        <dbReference type="Proteomes" id="UP000005867"/>
    </source>
</evidence>
<dbReference type="InterPro" id="IPR029063">
    <property type="entry name" value="SAM-dependent_MTases_sf"/>
</dbReference>